<dbReference type="InterPro" id="IPR025970">
    <property type="entry name" value="SusE"/>
</dbReference>
<keyword evidence="1" id="KW-0732">Signal</keyword>
<keyword evidence="4" id="KW-1185">Reference proteome</keyword>
<accession>A0A6J4GJX2</accession>
<evidence type="ECO:0000256" key="1">
    <source>
        <dbReference type="SAM" id="SignalP"/>
    </source>
</evidence>
<feature type="signal peptide" evidence="1">
    <location>
        <begin position="1"/>
        <end position="19"/>
    </location>
</feature>
<dbReference type="AlphaFoldDB" id="A0A6J4GJX2"/>
<protein>
    <recommendedName>
        <fullName evidence="2">SusE outer membrane protein domain-containing protein</fullName>
    </recommendedName>
</protein>
<reference evidence="3 4" key="1">
    <citation type="submission" date="2020-02" db="EMBL/GenBank/DDBJ databases">
        <authorList>
            <person name="Criscuolo A."/>
        </authorList>
    </citation>
    <scope>NUCLEOTIDE SEQUENCE [LARGE SCALE GENOMIC DNA]</scope>
    <source>
        <strain evidence="3">CIP105534</strain>
    </source>
</reference>
<name>A0A6J4GJX2_9FLAO</name>
<dbReference type="RefSeq" id="WP_173970819.1">
    <property type="nucleotide sequence ID" value="NZ_CADCSU010000087.1"/>
</dbReference>
<dbReference type="EMBL" id="CADCSU010000087">
    <property type="protein sequence ID" value="CAA9198565.1"/>
    <property type="molecule type" value="Genomic_DNA"/>
</dbReference>
<evidence type="ECO:0000313" key="4">
    <source>
        <dbReference type="Proteomes" id="UP000479938"/>
    </source>
</evidence>
<dbReference type="Pfam" id="PF14292">
    <property type="entry name" value="SusE"/>
    <property type="match status" value="1"/>
</dbReference>
<dbReference type="GO" id="GO:2001070">
    <property type="term" value="F:starch binding"/>
    <property type="evidence" value="ECO:0007669"/>
    <property type="project" value="InterPro"/>
</dbReference>
<evidence type="ECO:0000259" key="2">
    <source>
        <dbReference type="Pfam" id="PF14292"/>
    </source>
</evidence>
<dbReference type="Gene3D" id="2.60.40.3620">
    <property type="match status" value="1"/>
</dbReference>
<dbReference type="PROSITE" id="PS51257">
    <property type="entry name" value="PROKAR_LIPOPROTEIN"/>
    <property type="match status" value="1"/>
</dbReference>
<sequence>MKNILKLSAFALLFISATACDSDDDLTVVTPTKAAVLAVPAEGSVYVLDKAEPNKVAATFTWDAAQYAGESTPVTYQVEMAKSGTDFKDVVVVSVTTTNKVAVTSGELNAAAVNAGLTAFQSQDADIRVKSYVGARGIAQYSNVIKLAITSYSAWDNWGLIGSATPNGWDDPDTNLEYDLATKTYSYTGPLKVGDYKFRLDDKWDTNYGDNGNDLTLEAGGANIPVTVAGNYKIIVDFVAKKYTITKN</sequence>
<proteinExistence type="predicted"/>
<dbReference type="GO" id="GO:0019867">
    <property type="term" value="C:outer membrane"/>
    <property type="evidence" value="ECO:0007669"/>
    <property type="project" value="InterPro"/>
</dbReference>
<organism evidence="3 4">
    <name type="scientific">Flavobacterium bizetiae</name>
    <dbReference type="NCBI Taxonomy" id="2704140"/>
    <lineage>
        <taxon>Bacteria</taxon>
        <taxon>Pseudomonadati</taxon>
        <taxon>Bacteroidota</taxon>
        <taxon>Flavobacteriia</taxon>
        <taxon>Flavobacteriales</taxon>
        <taxon>Flavobacteriaceae</taxon>
        <taxon>Flavobacterium</taxon>
    </lineage>
</organism>
<feature type="domain" description="SusE outer membrane protein" evidence="2">
    <location>
        <begin position="23"/>
        <end position="130"/>
    </location>
</feature>
<dbReference type="CDD" id="cd12956">
    <property type="entry name" value="CBM_SusE-F_like"/>
    <property type="match status" value="1"/>
</dbReference>
<evidence type="ECO:0000313" key="3">
    <source>
        <dbReference type="EMBL" id="CAA9198565.1"/>
    </source>
</evidence>
<gene>
    <name evidence="3" type="ORF">FLA105534_02206</name>
</gene>
<dbReference type="Proteomes" id="UP000479938">
    <property type="component" value="Unassembled WGS sequence"/>
</dbReference>
<feature type="chain" id="PRO_5027032068" description="SusE outer membrane protein domain-containing protein" evidence="1">
    <location>
        <begin position="20"/>
        <end position="248"/>
    </location>
</feature>